<gene>
    <name evidence="1" type="ORF">I7I51_06870</name>
</gene>
<dbReference type="AlphaFoldDB" id="A0A8A1MJD7"/>
<evidence type="ECO:0000313" key="1">
    <source>
        <dbReference type="EMBL" id="QSS66019.1"/>
    </source>
</evidence>
<dbReference type="VEuPathDB" id="FungiDB:I7I51_06870"/>
<protein>
    <submittedName>
        <fullName evidence="1">Uncharacterized protein</fullName>
    </submittedName>
</protein>
<proteinExistence type="predicted"/>
<dbReference type="Proteomes" id="UP000663671">
    <property type="component" value="Chromosome 3"/>
</dbReference>
<evidence type="ECO:0000313" key="2">
    <source>
        <dbReference type="Proteomes" id="UP000663671"/>
    </source>
</evidence>
<sequence>MVPTHRAEIPDIYTATTSTTPLSLIQYIYFIETGMSEPAPNIVRLTSDVTEILGLGVISFWLSDYELDNDDDKYNAILEEVDGRLFGDDCLFVGIYMPSIMPTPAYVHDYDTPDIWDTGRAVIARYRRVDGGLEIVRDAAGAKIVDLFVLPWSRQERVAKERLMERHTLAPVLCIGDWRLVRFMQRFHEDMAGRQLGLLAIWQQVERALDVKEDMWIHD</sequence>
<dbReference type="OrthoDB" id="4540709at2759"/>
<accession>A0A8A1MJD7</accession>
<organism evidence="1 2">
    <name type="scientific">Ajellomyces capsulatus</name>
    <name type="common">Darling's disease fungus</name>
    <name type="synonym">Histoplasma capsulatum</name>
    <dbReference type="NCBI Taxonomy" id="5037"/>
    <lineage>
        <taxon>Eukaryota</taxon>
        <taxon>Fungi</taxon>
        <taxon>Dikarya</taxon>
        <taxon>Ascomycota</taxon>
        <taxon>Pezizomycotina</taxon>
        <taxon>Eurotiomycetes</taxon>
        <taxon>Eurotiomycetidae</taxon>
        <taxon>Onygenales</taxon>
        <taxon>Ajellomycetaceae</taxon>
        <taxon>Histoplasma</taxon>
    </lineage>
</organism>
<dbReference type="EMBL" id="CP069115">
    <property type="protein sequence ID" value="QSS66019.1"/>
    <property type="molecule type" value="Genomic_DNA"/>
</dbReference>
<reference evidence="1" key="1">
    <citation type="submission" date="2021-01" db="EMBL/GenBank/DDBJ databases">
        <title>Chromosome-level genome assembly of a human fungal pathogen reveals clustering of transcriptionally co-regulated genes.</title>
        <authorList>
            <person name="Voorhies M."/>
            <person name="Cohen S."/>
            <person name="Shea T.P."/>
            <person name="Petrus S."/>
            <person name="Munoz J.F."/>
            <person name="Poplawski S."/>
            <person name="Goldman W.E."/>
            <person name="Michael T."/>
            <person name="Cuomo C.A."/>
            <person name="Sil A."/>
            <person name="Beyhan S."/>
        </authorList>
    </citation>
    <scope>NUCLEOTIDE SEQUENCE</scope>
    <source>
        <strain evidence="1">WU24</strain>
    </source>
</reference>
<name>A0A8A1MJD7_AJECA</name>